<dbReference type="EMBL" id="JAPWDQ010000013">
    <property type="protein sequence ID" value="KAJ5472020.1"/>
    <property type="molecule type" value="Genomic_DNA"/>
</dbReference>
<dbReference type="SUPFAM" id="SSF51695">
    <property type="entry name" value="PLC-like phosphodiesterases"/>
    <property type="match status" value="1"/>
</dbReference>
<dbReference type="PANTHER" id="PTHR22958">
    <property type="entry name" value="GLYCEROPHOSPHORYL DIESTER PHOSPHODIESTERASE"/>
    <property type="match status" value="1"/>
</dbReference>
<protein>
    <recommendedName>
        <fullName evidence="2">GP-PDE domain-containing protein</fullName>
    </recommendedName>
</protein>
<feature type="domain" description="GP-PDE" evidence="2">
    <location>
        <begin position="1"/>
        <end position="248"/>
    </location>
</feature>
<gene>
    <name evidence="3" type="ORF">N7539_008589</name>
</gene>
<dbReference type="Gene3D" id="3.20.20.190">
    <property type="entry name" value="Phosphatidylinositol (PI) phosphodiesterase"/>
    <property type="match status" value="1"/>
</dbReference>
<dbReference type="GeneID" id="81628434"/>
<organism evidence="3 4">
    <name type="scientific">Penicillium diatomitis</name>
    <dbReference type="NCBI Taxonomy" id="2819901"/>
    <lineage>
        <taxon>Eukaryota</taxon>
        <taxon>Fungi</taxon>
        <taxon>Dikarya</taxon>
        <taxon>Ascomycota</taxon>
        <taxon>Pezizomycotina</taxon>
        <taxon>Eurotiomycetes</taxon>
        <taxon>Eurotiomycetidae</taxon>
        <taxon>Eurotiales</taxon>
        <taxon>Aspergillaceae</taxon>
        <taxon>Penicillium</taxon>
    </lineage>
</organism>
<reference evidence="3" key="2">
    <citation type="journal article" date="2023" name="IMA Fungus">
        <title>Comparative genomic study of the Penicillium genus elucidates a diverse pangenome and 15 lateral gene transfer events.</title>
        <authorList>
            <person name="Petersen C."/>
            <person name="Sorensen T."/>
            <person name="Nielsen M.R."/>
            <person name="Sondergaard T.E."/>
            <person name="Sorensen J.L."/>
            <person name="Fitzpatrick D.A."/>
            <person name="Frisvad J.C."/>
            <person name="Nielsen K.L."/>
        </authorList>
    </citation>
    <scope>NUCLEOTIDE SEQUENCE</scope>
    <source>
        <strain evidence="3">IBT 30728</strain>
    </source>
</reference>
<dbReference type="InterPro" id="IPR030395">
    <property type="entry name" value="GP_PDE_dom"/>
</dbReference>
<dbReference type="PROSITE" id="PS51704">
    <property type="entry name" value="GP_PDE"/>
    <property type="match status" value="1"/>
</dbReference>
<comment type="caution">
    <text evidence="3">The sequence shown here is derived from an EMBL/GenBank/DDBJ whole genome shotgun (WGS) entry which is preliminary data.</text>
</comment>
<evidence type="ECO:0000256" key="1">
    <source>
        <dbReference type="ARBA" id="ARBA00022801"/>
    </source>
</evidence>
<dbReference type="InterPro" id="IPR017946">
    <property type="entry name" value="PLC-like_Pdiesterase_TIM-brl"/>
</dbReference>
<dbReference type="RefSeq" id="XP_056786566.1">
    <property type="nucleotide sequence ID" value="XM_056938184.1"/>
</dbReference>
<name>A0A9W9WQW2_9EURO</name>
<proteinExistence type="predicted"/>
<dbReference type="Pfam" id="PF03009">
    <property type="entry name" value="GDPD"/>
    <property type="match status" value="1"/>
</dbReference>
<dbReference type="InterPro" id="IPR051578">
    <property type="entry name" value="GDPD"/>
</dbReference>
<accession>A0A9W9WQW2</accession>
<keyword evidence="1" id="KW-0378">Hydrolase</keyword>
<dbReference type="Proteomes" id="UP001148312">
    <property type="component" value="Unassembled WGS sequence"/>
</dbReference>
<sequence length="248" mass="27991">MTSGSQGSLWQFMHASKLQFPREHSHWSDGDGSTKCNPEHQIKYRHRSRSLTTAHIKKIHHVLDWMRYTFDLKNKGFKPNTRGSFIQGSFATLKELLVKLPDSISFNVEIKYLRLHEAIEAGLAPVALEINGFVDRILDQIFQNAGGRKVILSSFTPEICILLAIKQRRYPVMFITNAGKLPASDMEMRACSVQAAVRLLKRWNLAGIFFASDILLLCPRLVGYVRHSGFVCGSYGSLNNVPENVTVS</sequence>
<keyword evidence="4" id="KW-1185">Reference proteome</keyword>
<dbReference type="GO" id="GO:0047389">
    <property type="term" value="F:glycerophosphocholine phosphodiesterase activity"/>
    <property type="evidence" value="ECO:0007669"/>
    <property type="project" value="TreeGrafter"/>
</dbReference>
<reference evidence="3" key="1">
    <citation type="submission" date="2022-12" db="EMBL/GenBank/DDBJ databases">
        <authorList>
            <person name="Petersen C."/>
        </authorList>
    </citation>
    <scope>NUCLEOTIDE SEQUENCE</scope>
    <source>
        <strain evidence="3">IBT 30728</strain>
    </source>
</reference>
<evidence type="ECO:0000313" key="3">
    <source>
        <dbReference type="EMBL" id="KAJ5472020.1"/>
    </source>
</evidence>
<dbReference type="PANTHER" id="PTHR22958:SF1">
    <property type="entry name" value="GLYCEROPHOSPHOCHOLINE PHOSPHODIESTERASE GPCPD1"/>
    <property type="match status" value="1"/>
</dbReference>
<evidence type="ECO:0000313" key="4">
    <source>
        <dbReference type="Proteomes" id="UP001148312"/>
    </source>
</evidence>
<dbReference type="AlphaFoldDB" id="A0A9W9WQW2"/>
<dbReference type="GO" id="GO:0046475">
    <property type="term" value="P:glycerophospholipid catabolic process"/>
    <property type="evidence" value="ECO:0007669"/>
    <property type="project" value="TreeGrafter"/>
</dbReference>
<evidence type="ECO:0000259" key="2">
    <source>
        <dbReference type="PROSITE" id="PS51704"/>
    </source>
</evidence>